<evidence type="ECO:0000256" key="1">
    <source>
        <dbReference type="ARBA" id="ARBA00011738"/>
    </source>
</evidence>
<sequence>MISLQQRISRFSLNCCNISRFSRLFSTSSLGQAHKIQKTNPIQTNEQQIQVQPSHQPIKLNGTLLSKHIMESIKKDTDNFKSRSGITPHLVVIYVGDNPQIESYIKMKRIGCEKVGFKFTLDKFTEDINEDQLLKQIAYHSEDPNVNGIIVQLPLPSHIDSHKLIQSIDPKKDVDGLTSVNLGQIFLNKKPLFVPCTPLGIMEIMKAYNIKLQGKHVVVLGRSNLVGRTIATMISQKDMNNPSVLGGATVTLLHKYSKNINLHLRTADVVISATGVAGLVKKENLKNGVILIDVGISQQKDEKTGAIKLVGDIHSDAHSKSLAYTPVPGGVGPLTVTMLLRNVLKSSILQYKISSANIDKKLKSTLN</sequence>
<proteinExistence type="inferred from homology"/>
<protein>
    <recommendedName>
        <fullName evidence="2">methenyltetrahydrofolate cyclohydrolase</fullName>
        <ecNumber evidence="2">3.5.4.9</ecNumber>
    </recommendedName>
</protein>
<name>A0A152A1E7_TIELA</name>
<evidence type="ECO:0000256" key="2">
    <source>
        <dbReference type="ARBA" id="ARBA00012776"/>
    </source>
</evidence>
<dbReference type="SUPFAM" id="SSF51735">
    <property type="entry name" value="NAD(P)-binding Rossmann-fold domains"/>
    <property type="match status" value="1"/>
</dbReference>
<dbReference type="Gene3D" id="3.40.50.10860">
    <property type="entry name" value="Leucine Dehydrogenase, chain A, domain 1"/>
    <property type="match status" value="1"/>
</dbReference>
<evidence type="ECO:0000313" key="10">
    <source>
        <dbReference type="Proteomes" id="UP000076078"/>
    </source>
</evidence>
<comment type="subunit">
    <text evidence="1">Homodimer.</text>
</comment>
<comment type="caution">
    <text evidence="9">The sequence shown here is derived from an EMBL/GenBank/DDBJ whole genome shotgun (WGS) entry which is preliminary data.</text>
</comment>
<evidence type="ECO:0000259" key="7">
    <source>
        <dbReference type="Pfam" id="PF00763"/>
    </source>
</evidence>
<evidence type="ECO:0000256" key="6">
    <source>
        <dbReference type="ARBA" id="ARBA00023268"/>
    </source>
</evidence>
<dbReference type="EMBL" id="LODT01000016">
    <property type="protein sequence ID" value="KYR00072.1"/>
    <property type="molecule type" value="Genomic_DNA"/>
</dbReference>
<dbReference type="InParanoid" id="A0A152A1E7"/>
<keyword evidence="5" id="KW-0560">Oxidoreductase</keyword>
<dbReference type="Proteomes" id="UP000076078">
    <property type="component" value="Unassembled WGS sequence"/>
</dbReference>
<dbReference type="Gene3D" id="3.40.50.720">
    <property type="entry name" value="NAD(P)-binding Rossmann-like Domain"/>
    <property type="match status" value="1"/>
</dbReference>
<dbReference type="GO" id="GO:0004477">
    <property type="term" value="F:methenyltetrahydrofolate cyclohydrolase activity"/>
    <property type="evidence" value="ECO:0007669"/>
    <property type="project" value="UniProtKB-EC"/>
</dbReference>
<dbReference type="GO" id="GO:0005829">
    <property type="term" value="C:cytosol"/>
    <property type="evidence" value="ECO:0007669"/>
    <property type="project" value="TreeGrafter"/>
</dbReference>
<accession>A0A152A1E7</accession>
<evidence type="ECO:0000256" key="5">
    <source>
        <dbReference type="ARBA" id="ARBA00023002"/>
    </source>
</evidence>
<dbReference type="FunCoup" id="A0A152A1E7">
    <property type="interactions" value="2"/>
</dbReference>
<keyword evidence="10" id="KW-1185">Reference proteome</keyword>
<dbReference type="AlphaFoldDB" id="A0A152A1E7"/>
<dbReference type="GO" id="GO:0004488">
    <property type="term" value="F:methylenetetrahydrofolate dehydrogenase (NADP+) activity"/>
    <property type="evidence" value="ECO:0007669"/>
    <property type="project" value="InterPro"/>
</dbReference>
<organism evidence="9 10">
    <name type="scientific">Tieghemostelium lacteum</name>
    <name type="common">Slime mold</name>
    <name type="synonym">Dictyostelium lacteum</name>
    <dbReference type="NCBI Taxonomy" id="361077"/>
    <lineage>
        <taxon>Eukaryota</taxon>
        <taxon>Amoebozoa</taxon>
        <taxon>Evosea</taxon>
        <taxon>Eumycetozoa</taxon>
        <taxon>Dictyostelia</taxon>
        <taxon>Dictyosteliales</taxon>
        <taxon>Raperosteliaceae</taxon>
        <taxon>Tieghemostelium</taxon>
    </lineage>
</organism>
<dbReference type="Pfam" id="PF02882">
    <property type="entry name" value="THF_DHG_CYH_C"/>
    <property type="match status" value="1"/>
</dbReference>
<reference evidence="9 10" key="1">
    <citation type="submission" date="2015-12" db="EMBL/GenBank/DDBJ databases">
        <title>Dictyostelia acquired genes for synthesis and detection of signals that induce cell-type specialization by lateral gene transfer from prokaryotes.</title>
        <authorList>
            <person name="Gloeckner G."/>
            <person name="Schaap P."/>
        </authorList>
    </citation>
    <scope>NUCLEOTIDE SEQUENCE [LARGE SCALE GENOMIC DNA]</scope>
    <source>
        <strain evidence="9 10">TK</strain>
    </source>
</reference>
<dbReference type="OMA" id="CHHMTRS"/>
<dbReference type="InterPro" id="IPR020630">
    <property type="entry name" value="THF_DH/CycHdrlase_cat_dom"/>
</dbReference>
<keyword evidence="4 9" id="KW-0378">Hydrolase</keyword>
<dbReference type="GO" id="GO:0035999">
    <property type="term" value="P:tetrahydrofolate interconversion"/>
    <property type="evidence" value="ECO:0007669"/>
    <property type="project" value="TreeGrafter"/>
</dbReference>
<dbReference type="InterPro" id="IPR020631">
    <property type="entry name" value="THF_DH/CycHdrlase_NAD-bd_dom"/>
</dbReference>
<dbReference type="InterPro" id="IPR046346">
    <property type="entry name" value="Aminoacid_DH-like_N_sf"/>
</dbReference>
<gene>
    <name evidence="9" type="ORF">DLAC_03218</name>
</gene>
<dbReference type="EC" id="3.5.4.9" evidence="2"/>
<dbReference type="PRINTS" id="PR00085">
    <property type="entry name" value="THFDHDRGNASE"/>
</dbReference>
<dbReference type="InterPro" id="IPR036291">
    <property type="entry name" value="NAD(P)-bd_dom_sf"/>
</dbReference>
<dbReference type="CDD" id="cd01080">
    <property type="entry name" value="NAD_bind_m-THF_DH_Cyclohyd"/>
    <property type="match status" value="1"/>
</dbReference>
<dbReference type="PANTHER" id="PTHR48099">
    <property type="entry name" value="C-1-TETRAHYDROFOLATE SYNTHASE, CYTOPLASMIC-RELATED"/>
    <property type="match status" value="1"/>
</dbReference>
<dbReference type="HAMAP" id="MF_01576">
    <property type="entry name" value="THF_DHG_CYH"/>
    <property type="match status" value="1"/>
</dbReference>
<dbReference type="FunFam" id="3.40.50.10860:FF:000005">
    <property type="entry name" value="C-1-tetrahydrofolate synthase, cytoplasmic, putative"/>
    <property type="match status" value="1"/>
</dbReference>
<keyword evidence="3" id="KW-0554">One-carbon metabolism</keyword>
<dbReference type="InterPro" id="IPR000672">
    <property type="entry name" value="THF_DH/CycHdrlase"/>
</dbReference>
<evidence type="ECO:0000313" key="9">
    <source>
        <dbReference type="EMBL" id="KYR00072.1"/>
    </source>
</evidence>
<dbReference type="Pfam" id="PF00763">
    <property type="entry name" value="THF_DHG_CYH"/>
    <property type="match status" value="1"/>
</dbReference>
<dbReference type="OrthoDB" id="5126881at2759"/>
<keyword evidence="6" id="KW-0511">Multifunctional enzyme</keyword>
<feature type="domain" description="Tetrahydrofolate dehydrogenase/cyclohydrolase NAD(P)-binding" evidence="8">
    <location>
        <begin position="195"/>
        <end position="347"/>
    </location>
</feature>
<dbReference type="STRING" id="361077.A0A152A1E7"/>
<dbReference type="SUPFAM" id="SSF53223">
    <property type="entry name" value="Aminoacid dehydrogenase-like, N-terminal domain"/>
    <property type="match status" value="1"/>
</dbReference>
<evidence type="ECO:0000259" key="8">
    <source>
        <dbReference type="Pfam" id="PF02882"/>
    </source>
</evidence>
<feature type="domain" description="Tetrahydrofolate dehydrogenase/cyclohydrolase catalytic" evidence="7">
    <location>
        <begin position="60"/>
        <end position="175"/>
    </location>
</feature>
<evidence type="ECO:0000256" key="3">
    <source>
        <dbReference type="ARBA" id="ARBA00022563"/>
    </source>
</evidence>
<dbReference type="PANTHER" id="PTHR48099:SF6">
    <property type="entry name" value="METHENYL TETRAHYDROFOLATE CYCLOHYDROLASE _ NADP-DEPENDENT METHYLENE H4F DEHYDROGENASE"/>
    <property type="match status" value="1"/>
</dbReference>
<evidence type="ECO:0000256" key="4">
    <source>
        <dbReference type="ARBA" id="ARBA00022801"/>
    </source>
</evidence>